<protein>
    <submittedName>
        <fullName evidence="13">Monovalent cation/H+ antiporter subunit A</fullName>
    </submittedName>
</protein>
<accession>A0A2A2F4Y5</accession>
<feature type="transmembrane region" description="Helical" evidence="8">
    <location>
        <begin position="653"/>
        <end position="671"/>
    </location>
</feature>
<evidence type="ECO:0000259" key="10">
    <source>
        <dbReference type="Pfam" id="PF04039"/>
    </source>
</evidence>
<dbReference type="InterPro" id="IPR001750">
    <property type="entry name" value="ND/Mrp_TM"/>
</dbReference>
<gene>
    <name evidence="13" type="ORF">CK501_12675</name>
</gene>
<dbReference type="GO" id="GO:0005886">
    <property type="term" value="C:plasma membrane"/>
    <property type="evidence" value="ECO:0007669"/>
    <property type="project" value="UniProtKB-SubCell"/>
</dbReference>
<feature type="transmembrane region" description="Helical" evidence="8">
    <location>
        <begin position="271"/>
        <end position="292"/>
    </location>
</feature>
<dbReference type="PANTHER" id="PTHR43373:SF1">
    <property type="entry name" value="NA(+)_H(+) ANTIPORTER SUBUNIT A"/>
    <property type="match status" value="1"/>
</dbReference>
<evidence type="ECO:0000256" key="5">
    <source>
        <dbReference type="ARBA" id="ARBA00022989"/>
    </source>
</evidence>
<feature type="transmembrane region" description="Helical" evidence="8">
    <location>
        <begin position="410"/>
        <end position="431"/>
    </location>
</feature>
<evidence type="ECO:0000313" key="14">
    <source>
        <dbReference type="Proteomes" id="UP000218896"/>
    </source>
</evidence>
<dbReference type="PANTHER" id="PTHR43373">
    <property type="entry name" value="NA(+)/H(+) ANTIPORTER SUBUNIT"/>
    <property type="match status" value="1"/>
</dbReference>
<feature type="transmembrane region" description="Helical" evidence="8">
    <location>
        <begin position="604"/>
        <end position="621"/>
    </location>
</feature>
<dbReference type="InterPro" id="IPR007182">
    <property type="entry name" value="MnhB"/>
</dbReference>
<dbReference type="PRINTS" id="PR01434">
    <property type="entry name" value="NADHDHGNASE5"/>
</dbReference>
<feature type="transmembrane region" description="Helical" evidence="8">
    <location>
        <begin position="750"/>
        <end position="767"/>
    </location>
</feature>
<feature type="transmembrane region" description="Helical" evidence="8">
    <location>
        <begin position="820"/>
        <end position="841"/>
    </location>
</feature>
<dbReference type="Proteomes" id="UP000218896">
    <property type="component" value="Unassembled WGS sequence"/>
</dbReference>
<feature type="domain" description="MrpA C-terminal/MbhD" evidence="11">
    <location>
        <begin position="611"/>
        <end position="676"/>
    </location>
</feature>
<reference evidence="13 14" key="1">
    <citation type="submission" date="2017-08" db="EMBL/GenBank/DDBJ databases">
        <title>Halovibrio sewagensis sp. nov., isolated from wastewater of high salinity.</title>
        <authorList>
            <person name="Dong X."/>
            <person name="Zhang G."/>
        </authorList>
    </citation>
    <scope>NUCLEOTIDE SEQUENCE [LARGE SCALE GENOMIC DNA]</scope>
    <source>
        <strain evidence="13 14">YL5-2</strain>
    </source>
</reference>
<dbReference type="OrthoDB" id="9811798at2"/>
<evidence type="ECO:0000256" key="7">
    <source>
        <dbReference type="RuleBase" id="RU000320"/>
    </source>
</evidence>
<dbReference type="EMBL" id="NSKD01000006">
    <property type="protein sequence ID" value="PAU79655.1"/>
    <property type="molecule type" value="Genomic_DNA"/>
</dbReference>
<feature type="transmembrane region" description="Helical" evidence="8">
    <location>
        <begin position="26"/>
        <end position="45"/>
    </location>
</feature>
<feature type="transmembrane region" description="Helical" evidence="8">
    <location>
        <begin position="896"/>
        <end position="916"/>
    </location>
</feature>
<feature type="transmembrane region" description="Helical" evidence="8">
    <location>
        <begin position="368"/>
        <end position="390"/>
    </location>
</feature>
<feature type="transmembrane region" description="Helical" evidence="8">
    <location>
        <begin position="243"/>
        <end position="259"/>
    </location>
</feature>
<dbReference type="RefSeq" id="WP_095618112.1">
    <property type="nucleotide sequence ID" value="NZ_NSKD01000006.1"/>
</dbReference>
<dbReference type="InterPro" id="IPR025383">
    <property type="entry name" value="MrpA_C/MbhD"/>
</dbReference>
<feature type="transmembrane region" description="Helical" evidence="8">
    <location>
        <begin position="504"/>
        <end position="524"/>
    </location>
</feature>
<feature type="transmembrane region" description="Helical" evidence="8">
    <location>
        <begin position="163"/>
        <end position="186"/>
    </location>
</feature>
<evidence type="ECO:0000259" key="12">
    <source>
        <dbReference type="Pfam" id="PF20501"/>
    </source>
</evidence>
<dbReference type="InterPro" id="IPR046806">
    <property type="entry name" value="MrpA_C/MbhE"/>
</dbReference>
<comment type="subcellular location">
    <subcellularLocation>
        <location evidence="1">Cell membrane</location>
        <topology evidence="1">Multi-pass membrane protein</topology>
    </subcellularLocation>
    <subcellularLocation>
        <location evidence="7">Membrane</location>
        <topology evidence="7">Multi-pass membrane protein</topology>
    </subcellularLocation>
</comment>
<evidence type="ECO:0000313" key="13">
    <source>
        <dbReference type="EMBL" id="PAU79655.1"/>
    </source>
</evidence>
<comment type="caution">
    <text evidence="13">The sequence shown here is derived from an EMBL/GenBank/DDBJ whole genome shotgun (WGS) entry which is preliminary data.</text>
</comment>
<feature type="transmembrane region" description="Helical" evidence="8">
    <location>
        <begin position="628"/>
        <end position="647"/>
    </location>
</feature>
<feature type="transmembrane region" description="Helical" evidence="8">
    <location>
        <begin position="323"/>
        <end position="347"/>
    </location>
</feature>
<evidence type="ECO:0000256" key="2">
    <source>
        <dbReference type="ARBA" id="ARBA00022448"/>
    </source>
</evidence>
<feature type="transmembrane region" description="Helical" evidence="8">
    <location>
        <begin position="452"/>
        <end position="473"/>
    </location>
</feature>
<dbReference type="Pfam" id="PF20501">
    <property type="entry name" value="MbhE"/>
    <property type="match status" value="1"/>
</dbReference>
<sequence length="932" mass="99313">MMLLSTVALPLLGALITPLVSRRSTAILPALIAGTIGITMVSVLLSQAPDVLGGTILIEHYPWLPGIGLSPAFRLDALGLFFALIIAGMGLLITLYAHFYFAGKHGAVRFHSLMLAFMGAMLGIVTSENLLFMLVFWEMTSLVSFVLIGFHQDERPARRGARMTLVITGGGGLALMAGVLLIGNSVGSFQLSDILAPETALTSDPLYPWMLGLVLIGAMTKSAQFPFHLWLPNAMTAPTPVSAYLHSATMVKAGIFLLARLNPALGDTDAWLYSISTAGMATLLTGAFIAMFKHDTKELLAYSTVSHLGLITLLVGLSTRMAMVAALFHLLNHALFKAPLFMMAGAVQKATGTRDMRRINGLWRTLPALTVISAVAAASMAGLPLLGGYLSKKMFFIESLGAPVIMPLQWLTPALAAIAGLFSAAYSFRIFHNVFFNGKPQDLPVWPPKNPGVGIQIPAAVLALAVVLVSWHAESVVHGLIGPVASAAAGVALPDYDMHQLHHIGTAFFMSLAAMLGGLLVYMAREPLFRLYDQLPPADAREIFEWLMTRAGGRAERLVHALENGSVQRYIALIILSAIVLAGPVLLSGIQWHGGETMTPVDPLTGLGLVLLMATAVGAVLGHHQRLFALLLLGSAGLFVTLTFARFSAPDLALTQLSVEVMAVIIMMLALSFLPQTTPRESSRLRKGRDLGVAALGGLGIGLVSFAIMTRPHSTIADFFLSQSKPGGGGSNVVNVILVDFRGFDTLGEITVLGIAAVAVFALTRNLQLKDRIPQERDQYWASNPHPLILRTMARPILPIALMVSAYIFLRGHNMPGGGFIAGLITAVALSLQYMAGSLAWAHERMLTPFRPLIGLGLLLACGTGLGSLLFGEAFLSSWFGHYKLPLLGHLELATALLFDLGVFTTVVGATLLILANLGKLMTVHGPGKEIG</sequence>
<keyword evidence="14" id="KW-1185">Reference proteome</keyword>
<feature type="transmembrane region" description="Helical" evidence="8">
    <location>
        <begin position="299"/>
        <end position="317"/>
    </location>
</feature>
<dbReference type="NCBIfam" id="NF009288">
    <property type="entry name" value="PRK12648.1"/>
    <property type="match status" value="1"/>
</dbReference>
<feature type="transmembrane region" description="Helical" evidence="8">
    <location>
        <begin position="131"/>
        <end position="151"/>
    </location>
</feature>
<keyword evidence="5 8" id="KW-1133">Transmembrane helix</keyword>
<feature type="transmembrane region" description="Helical" evidence="8">
    <location>
        <begin position="108"/>
        <end position="125"/>
    </location>
</feature>
<name>A0A2A2F4Y5_9GAMM</name>
<organism evidence="13 14">
    <name type="scientific">Halovibrio salipaludis</name>
    <dbReference type="NCBI Taxonomy" id="2032626"/>
    <lineage>
        <taxon>Bacteria</taxon>
        <taxon>Pseudomonadati</taxon>
        <taxon>Pseudomonadota</taxon>
        <taxon>Gammaproteobacteria</taxon>
        <taxon>Oceanospirillales</taxon>
        <taxon>Halomonadaceae</taxon>
        <taxon>Halovibrio</taxon>
    </lineage>
</organism>
<evidence type="ECO:0000256" key="1">
    <source>
        <dbReference type="ARBA" id="ARBA00004651"/>
    </source>
</evidence>
<dbReference type="AlphaFoldDB" id="A0A2A2F4Y5"/>
<keyword evidence="2" id="KW-0813">Transport</keyword>
<dbReference type="Pfam" id="PF04039">
    <property type="entry name" value="MnhB"/>
    <property type="match status" value="1"/>
</dbReference>
<feature type="domain" description="NADH:quinone oxidoreductase/Mrp antiporter transmembrane" evidence="9">
    <location>
        <begin position="127"/>
        <end position="401"/>
    </location>
</feature>
<proteinExistence type="predicted"/>
<feature type="transmembrane region" description="Helical" evidence="8">
    <location>
        <begin position="570"/>
        <end position="592"/>
    </location>
</feature>
<evidence type="ECO:0000259" key="11">
    <source>
        <dbReference type="Pfam" id="PF13244"/>
    </source>
</evidence>
<evidence type="ECO:0000256" key="6">
    <source>
        <dbReference type="ARBA" id="ARBA00023136"/>
    </source>
</evidence>
<feature type="transmembrane region" description="Helical" evidence="8">
    <location>
        <begin position="206"/>
        <end position="231"/>
    </location>
</feature>
<evidence type="ECO:0000259" key="9">
    <source>
        <dbReference type="Pfam" id="PF00361"/>
    </source>
</evidence>
<evidence type="ECO:0000256" key="3">
    <source>
        <dbReference type="ARBA" id="ARBA00022475"/>
    </source>
</evidence>
<dbReference type="InterPro" id="IPR050616">
    <property type="entry name" value="CPA3_Na-H_Antiporter_A"/>
</dbReference>
<keyword evidence="6 8" id="KW-0472">Membrane</keyword>
<keyword evidence="3" id="KW-1003">Cell membrane</keyword>
<feature type="transmembrane region" description="Helical" evidence="8">
    <location>
        <begin position="691"/>
        <end position="709"/>
    </location>
</feature>
<dbReference type="Pfam" id="PF13244">
    <property type="entry name" value="MbhD"/>
    <property type="match status" value="1"/>
</dbReference>
<keyword evidence="4 7" id="KW-0812">Transmembrane</keyword>
<feature type="transmembrane region" description="Helical" evidence="8">
    <location>
        <begin position="853"/>
        <end position="876"/>
    </location>
</feature>
<evidence type="ECO:0000256" key="8">
    <source>
        <dbReference type="SAM" id="Phobius"/>
    </source>
</evidence>
<feature type="domain" description="MrpA C-terminal/MbhE" evidence="12">
    <location>
        <begin position="685"/>
        <end position="767"/>
    </location>
</feature>
<evidence type="ECO:0000256" key="4">
    <source>
        <dbReference type="ARBA" id="ARBA00022692"/>
    </source>
</evidence>
<dbReference type="Pfam" id="PF00361">
    <property type="entry name" value="Proton_antipo_M"/>
    <property type="match status" value="1"/>
</dbReference>
<feature type="transmembrane region" description="Helical" evidence="8">
    <location>
        <begin position="788"/>
        <end position="808"/>
    </location>
</feature>
<feature type="transmembrane region" description="Helical" evidence="8">
    <location>
        <begin position="79"/>
        <end position="101"/>
    </location>
</feature>
<feature type="domain" description="Na+/H+ antiporter MnhB subunit-related protein" evidence="10">
    <location>
        <begin position="789"/>
        <end position="912"/>
    </location>
</feature>